<organism evidence="3 4">
    <name type="scientific">Mesorhabditis spiculigera</name>
    <dbReference type="NCBI Taxonomy" id="96644"/>
    <lineage>
        <taxon>Eukaryota</taxon>
        <taxon>Metazoa</taxon>
        <taxon>Ecdysozoa</taxon>
        <taxon>Nematoda</taxon>
        <taxon>Chromadorea</taxon>
        <taxon>Rhabditida</taxon>
        <taxon>Rhabditina</taxon>
        <taxon>Rhabditomorpha</taxon>
        <taxon>Rhabditoidea</taxon>
        <taxon>Rhabditidae</taxon>
        <taxon>Mesorhabditinae</taxon>
        <taxon>Mesorhabditis</taxon>
    </lineage>
</organism>
<evidence type="ECO:0000256" key="1">
    <source>
        <dbReference type="SAM" id="MobiDB-lite"/>
    </source>
</evidence>
<evidence type="ECO:0000259" key="2">
    <source>
        <dbReference type="PROSITE" id="PS50234"/>
    </source>
</evidence>
<keyword evidence="4" id="KW-1185">Reference proteome</keyword>
<feature type="domain" description="VWFA" evidence="2">
    <location>
        <begin position="347"/>
        <end position="521"/>
    </location>
</feature>
<dbReference type="InterPro" id="IPR050525">
    <property type="entry name" value="ECM_Assembly_Org"/>
</dbReference>
<dbReference type="PANTHER" id="PTHR24020:SF84">
    <property type="entry name" value="VWFA DOMAIN-CONTAINING PROTEIN"/>
    <property type="match status" value="1"/>
</dbReference>
<dbReference type="Pfam" id="PF00092">
    <property type="entry name" value="VWA"/>
    <property type="match status" value="2"/>
</dbReference>
<sequence>MTPNLNNPETWADYIEAAQRCRHAWVLGPTLFEHVYVNPSDADRIITLSTILYRTQSEWYADFSAFYQEIKTMWETFFAIVPENCLVFSLGVKLQHRMHLRLKGLLKYSLPKEIKEELTSDNEPTDEQPNSPTVPKYRKISGLKFKYSLPKEIKEEPKSDDEPTDEQPLKVPVIEDIVMAWDANGKVELALEDTLTTAKLNRGGTVHLGILRRAIVKALSTDPVTIPNHYVSRTSFLDHISTEVEGAGDAEFLAYLMEFSERIGKEPGLTKPIDPETLASLQEKIHEGPYEIRLRIFRLIQHREGSASHENKLPEFKDLKAETVHAIREYLTTAKSIGYFGNVCPSDVLFIIDATHSVKDKWQGHLDFIARVASKLVVSPEDDRVAAIVYSSKKKQKTKISFDDFMNAEDLMKAIKNLPFFSGTTATGAALKYAMAELQKRRMNMTTNVVVLTDGFSQDPVDEPAKAMQALPNIRMFGMTVQEPYNHGELGVLAGDPERVLKGVESGDDLVRLIRSCAQGMTPAPARPTTTTPSSNQLLSNKITNRKKEITKELAEENLLTSQIFEKNGTDSTEKAQLTGEEPVVESSGEDRGNNINTKFNPAIKPVTPSNNARDGLKGCLYDIVVMLDASGSLSQRFAKELNLTTRLIDKLVLGPKNAQVSVLKYAGPNHLKVLFGLQDFQEKRKMMKKVSTTQFISGTTRTNEALMKAADQFKAPGGRPGVAHQIAIIFTDGFSQDDVTQGAKMMRRQGVTVFAIGYPIKGAELEVITGTRERVYTDATIDQFEEDFNRLTADCSPLKS</sequence>
<dbReference type="SUPFAM" id="SSF53300">
    <property type="entry name" value="vWA-like"/>
    <property type="match status" value="2"/>
</dbReference>
<dbReference type="PANTHER" id="PTHR24020">
    <property type="entry name" value="COLLAGEN ALPHA"/>
    <property type="match status" value="1"/>
</dbReference>
<dbReference type="EMBL" id="CATQJA010002665">
    <property type="protein sequence ID" value="CAJ0583630.1"/>
    <property type="molecule type" value="Genomic_DNA"/>
</dbReference>
<reference evidence="3" key="1">
    <citation type="submission" date="2023-06" db="EMBL/GenBank/DDBJ databases">
        <authorList>
            <person name="Delattre M."/>
        </authorList>
    </citation>
    <scope>NUCLEOTIDE SEQUENCE</scope>
    <source>
        <strain evidence="3">AF72</strain>
    </source>
</reference>
<comment type="caution">
    <text evidence="3">The sequence shown here is derived from an EMBL/GenBank/DDBJ whole genome shotgun (WGS) entry which is preliminary data.</text>
</comment>
<dbReference type="Gene3D" id="3.40.50.410">
    <property type="entry name" value="von Willebrand factor, type A domain"/>
    <property type="match status" value="2"/>
</dbReference>
<name>A0AA36DC31_9BILA</name>
<feature type="region of interest" description="Disordered" evidence="1">
    <location>
        <begin position="117"/>
        <end position="136"/>
    </location>
</feature>
<dbReference type="InterPro" id="IPR036465">
    <property type="entry name" value="vWFA_dom_sf"/>
</dbReference>
<dbReference type="Proteomes" id="UP001177023">
    <property type="component" value="Unassembled WGS sequence"/>
</dbReference>
<dbReference type="PROSITE" id="PS50234">
    <property type="entry name" value="VWFA"/>
    <property type="match status" value="2"/>
</dbReference>
<protein>
    <recommendedName>
        <fullName evidence="2">VWFA domain-containing protein</fullName>
    </recommendedName>
</protein>
<dbReference type="SMART" id="SM00327">
    <property type="entry name" value="VWA"/>
    <property type="match status" value="2"/>
</dbReference>
<feature type="domain" description="VWFA" evidence="2">
    <location>
        <begin position="623"/>
        <end position="792"/>
    </location>
</feature>
<feature type="non-terminal residue" evidence="3">
    <location>
        <position position="1"/>
    </location>
</feature>
<dbReference type="InterPro" id="IPR002035">
    <property type="entry name" value="VWF_A"/>
</dbReference>
<evidence type="ECO:0000313" key="4">
    <source>
        <dbReference type="Proteomes" id="UP001177023"/>
    </source>
</evidence>
<gene>
    <name evidence="3" type="ORF">MSPICULIGERA_LOCUS21702</name>
</gene>
<accession>A0AA36DC31</accession>
<dbReference type="AlphaFoldDB" id="A0AA36DC31"/>
<feature type="region of interest" description="Disordered" evidence="1">
    <location>
        <begin position="570"/>
        <end position="603"/>
    </location>
</feature>
<evidence type="ECO:0000313" key="3">
    <source>
        <dbReference type="EMBL" id="CAJ0583630.1"/>
    </source>
</evidence>
<proteinExistence type="predicted"/>